<dbReference type="GeneID" id="66162778"/>
<dbReference type="InterPro" id="IPR036259">
    <property type="entry name" value="MFS_trans_sf"/>
</dbReference>
<dbReference type="InterPro" id="IPR011701">
    <property type="entry name" value="MFS"/>
</dbReference>
<organism evidence="2 3">
    <name type="scientific">Stygiolobus caldivivus</name>
    <dbReference type="NCBI Taxonomy" id="2824673"/>
    <lineage>
        <taxon>Archaea</taxon>
        <taxon>Thermoproteota</taxon>
        <taxon>Thermoprotei</taxon>
        <taxon>Sulfolobales</taxon>
        <taxon>Sulfolobaceae</taxon>
        <taxon>Stygiolobus</taxon>
    </lineage>
</organism>
<sequence length="367" mass="39371">MRSSIALGWFATSLQLALRFSWGVVAVAFAYTLHLNSVEIGSVLFLFYLGYVTSSTPWGVFIDRVGPKIALFISSLSSSLLIPFIPTVRDVSTLYLLYLAEGVLTAGIYPSSVKIISSLEKGLTRDLALLDSAAPTVMLALSLLSPLILTYWRQFFLLLSSSFLVSSLLTLSLKVRVGPSKRSVRVVVDKKVWTVALIRLGEQWGLWGTSSWLFPFLVLYDGVGRSVSEILFVLYAAGQATSIALIRVLKGDDVKLVELSLIAFIASLLVVSLTRDPYLLVPFSFTLGVSSFLCRPPTDSLVVRVVGSGSAGTSMGLANAVSQVGSMVAPLVVGLVLHLGSDVVAIDSLALGPILSLTLVEAVKHNV</sequence>
<name>A0A8D5ZIL7_9CREN</name>
<feature type="transmembrane region" description="Helical" evidence="1">
    <location>
        <begin position="40"/>
        <end position="62"/>
    </location>
</feature>
<dbReference type="SUPFAM" id="SSF103473">
    <property type="entry name" value="MFS general substrate transporter"/>
    <property type="match status" value="1"/>
</dbReference>
<feature type="transmembrane region" description="Helical" evidence="1">
    <location>
        <begin position="155"/>
        <end position="175"/>
    </location>
</feature>
<dbReference type="EMBL" id="AP024597">
    <property type="protein sequence ID" value="BCU69736.1"/>
    <property type="molecule type" value="Genomic_DNA"/>
</dbReference>
<dbReference type="KEGG" id="csty:KN1_10330"/>
<evidence type="ECO:0000313" key="3">
    <source>
        <dbReference type="Proteomes" id="UP000825123"/>
    </source>
</evidence>
<protein>
    <submittedName>
        <fullName evidence="2">MFS transporter</fullName>
    </submittedName>
</protein>
<proteinExistence type="predicted"/>
<dbReference type="RefSeq" id="WP_221289729.1">
    <property type="nucleotide sequence ID" value="NZ_AP024597.1"/>
</dbReference>
<feature type="transmembrane region" description="Helical" evidence="1">
    <location>
        <begin position="230"/>
        <end position="249"/>
    </location>
</feature>
<accession>A0A8D5ZIL7</accession>
<feature type="transmembrane region" description="Helical" evidence="1">
    <location>
        <begin position="128"/>
        <end position="149"/>
    </location>
</feature>
<feature type="transmembrane region" description="Helical" evidence="1">
    <location>
        <begin position="256"/>
        <end position="273"/>
    </location>
</feature>
<dbReference type="Gene3D" id="1.20.1250.20">
    <property type="entry name" value="MFS general substrate transporter like domains"/>
    <property type="match status" value="2"/>
</dbReference>
<dbReference type="AlphaFoldDB" id="A0A8D5ZIL7"/>
<dbReference type="InterPro" id="IPR010645">
    <property type="entry name" value="MFS_4"/>
</dbReference>
<keyword evidence="1" id="KW-1133">Transmembrane helix</keyword>
<reference evidence="2 3" key="1">
    <citation type="submission" date="2021-04" db="EMBL/GenBank/DDBJ databases">
        <title>Complete genome sequence of Stygiolobus sp. KN-1.</title>
        <authorList>
            <person name="Nakamura K."/>
            <person name="Sakai H."/>
            <person name="Kurosawa N."/>
        </authorList>
    </citation>
    <scope>NUCLEOTIDE SEQUENCE [LARGE SCALE GENOMIC DNA]</scope>
    <source>
        <strain evidence="2 3">KN-1</strain>
    </source>
</reference>
<keyword evidence="1" id="KW-0812">Transmembrane</keyword>
<dbReference type="Pfam" id="PF07690">
    <property type="entry name" value="MFS_1"/>
    <property type="match status" value="1"/>
</dbReference>
<dbReference type="PANTHER" id="PTHR23537">
    <property type="match status" value="1"/>
</dbReference>
<evidence type="ECO:0000256" key="1">
    <source>
        <dbReference type="SAM" id="Phobius"/>
    </source>
</evidence>
<dbReference type="PANTHER" id="PTHR23537:SF1">
    <property type="entry name" value="SUGAR TRANSPORTER"/>
    <property type="match status" value="1"/>
</dbReference>
<keyword evidence="1" id="KW-0472">Membrane</keyword>
<dbReference type="Proteomes" id="UP000825123">
    <property type="component" value="Chromosome"/>
</dbReference>
<dbReference type="GO" id="GO:0022857">
    <property type="term" value="F:transmembrane transporter activity"/>
    <property type="evidence" value="ECO:0007669"/>
    <property type="project" value="InterPro"/>
</dbReference>
<feature type="transmembrane region" description="Helical" evidence="1">
    <location>
        <begin position="69"/>
        <end position="88"/>
    </location>
</feature>
<keyword evidence="3" id="KW-1185">Reference proteome</keyword>
<gene>
    <name evidence="2" type="ORF">KN1_10330</name>
</gene>
<evidence type="ECO:0000313" key="2">
    <source>
        <dbReference type="EMBL" id="BCU69736.1"/>
    </source>
</evidence>